<feature type="compositionally biased region" description="Basic and acidic residues" evidence="1">
    <location>
        <begin position="84"/>
        <end position="94"/>
    </location>
</feature>
<evidence type="ECO:0000313" key="2">
    <source>
        <dbReference type="EMBL" id="CAL1606968.1"/>
    </source>
</evidence>
<evidence type="ECO:0000313" key="3">
    <source>
        <dbReference type="Proteomes" id="UP001497482"/>
    </source>
</evidence>
<organism evidence="2 3">
    <name type="scientific">Knipowitschia caucasica</name>
    <name type="common">Caucasian dwarf goby</name>
    <name type="synonym">Pomatoschistus caucasicus</name>
    <dbReference type="NCBI Taxonomy" id="637954"/>
    <lineage>
        <taxon>Eukaryota</taxon>
        <taxon>Metazoa</taxon>
        <taxon>Chordata</taxon>
        <taxon>Craniata</taxon>
        <taxon>Vertebrata</taxon>
        <taxon>Euteleostomi</taxon>
        <taxon>Actinopterygii</taxon>
        <taxon>Neopterygii</taxon>
        <taxon>Teleostei</taxon>
        <taxon>Neoteleostei</taxon>
        <taxon>Acanthomorphata</taxon>
        <taxon>Gobiaria</taxon>
        <taxon>Gobiiformes</taxon>
        <taxon>Gobioidei</taxon>
        <taxon>Gobiidae</taxon>
        <taxon>Gobiinae</taxon>
        <taxon>Knipowitschia</taxon>
    </lineage>
</organism>
<name>A0AAV2M0U6_KNICA</name>
<dbReference type="AlphaFoldDB" id="A0AAV2M0U6"/>
<feature type="region of interest" description="Disordered" evidence="1">
    <location>
        <begin position="74"/>
        <end position="94"/>
    </location>
</feature>
<dbReference type="EMBL" id="OZ035827">
    <property type="protein sequence ID" value="CAL1606968.1"/>
    <property type="molecule type" value="Genomic_DNA"/>
</dbReference>
<protein>
    <submittedName>
        <fullName evidence="2">Uncharacterized protein</fullName>
    </submittedName>
</protein>
<reference evidence="2 3" key="1">
    <citation type="submission" date="2024-04" db="EMBL/GenBank/DDBJ databases">
        <authorList>
            <person name="Waldvogel A.-M."/>
            <person name="Schoenle A."/>
        </authorList>
    </citation>
    <scope>NUCLEOTIDE SEQUENCE [LARGE SCALE GENOMIC DNA]</scope>
</reference>
<evidence type="ECO:0000256" key="1">
    <source>
        <dbReference type="SAM" id="MobiDB-lite"/>
    </source>
</evidence>
<keyword evidence="3" id="KW-1185">Reference proteome</keyword>
<feature type="region of interest" description="Disordered" evidence="1">
    <location>
        <begin position="1"/>
        <end position="60"/>
    </location>
</feature>
<gene>
    <name evidence="2" type="ORF">KC01_LOCUS34059</name>
</gene>
<proteinExistence type="predicted"/>
<sequence>MGAWPYPRSVGGVRASTHIDRALDPTVGPTKSPLSRVQSRHPDPLSPHTPAPTGRCVSSTRAPGVCGFSEAEISGVFKGPSTSGDRREERRWVR</sequence>
<accession>A0AAV2M0U6</accession>
<dbReference type="Proteomes" id="UP001497482">
    <property type="component" value="Chromosome 5"/>
</dbReference>